<dbReference type="Gene3D" id="3.40.50.720">
    <property type="entry name" value="NAD(P)-binding Rossmann-like Domain"/>
    <property type="match status" value="1"/>
</dbReference>
<dbReference type="CDD" id="cd05233">
    <property type="entry name" value="SDR_c"/>
    <property type="match status" value="1"/>
</dbReference>
<keyword evidence="2 3" id="KW-0560">Oxidoreductase</keyword>
<dbReference type="PRINTS" id="PR00080">
    <property type="entry name" value="SDRFAMILY"/>
</dbReference>
<dbReference type="PRINTS" id="PR00081">
    <property type="entry name" value="GDHRDH"/>
</dbReference>
<evidence type="ECO:0000256" key="2">
    <source>
        <dbReference type="ARBA" id="ARBA00023002"/>
    </source>
</evidence>
<comment type="caution">
    <text evidence="3">The sequence shown here is derived from an EMBL/GenBank/DDBJ whole genome shotgun (WGS) entry which is preliminary data.</text>
</comment>
<dbReference type="Pfam" id="PF13561">
    <property type="entry name" value="adh_short_C2"/>
    <property type="match status" value="1"/>
</dbReference>
<dbReference type="Proteomes" id="UP000320095">
    <property type="component" value="Unassembled WGS sequence"/>
</dbReference>
<keyword evidence="4" id="KW-1185">Reference proteome</keyword>
<dbReference type="PANTHER" id="PTHR43943:SF2">
    <property type="entry name" value="DEHYDROGENASE_REDUCTASE 4"/>
    <property type="match status" value="1"/>
</dbReference>
<evidence type="ECO:0000256" key="1">
    <source>
        <dbReference type="ARBA" id="ARBA00006484"/>
    </source>
</evidence>
<name>A0A502EJF0_9MYCO</name>
<dbReference type="OrthoDB" id="286404at2"/>
<organism evidence="3 4">
    <name type="scientific">Mycolicibacterium hodleri</name>
    <dbReference type="NCBI Taxonomy" id="49897"/>
    <lineage>
        <taxon>Bacteria</taxon>
        <taxon>Bacillati</taxon>
        <taxon>Actinomycetota</taxon>
        <taxon>Actinomycetes</taxon>
        <taxon>Mycobacteriales</taxon>
        <taxon>Mycobacteriaceae</taxon>
        <taxon>Mycolicibacterium</taxon>
    </lineage>
</organism>
<dbReference type="GO" id="GO:0047936">
    <property type="term" value="F:glucose 1-dehydrogenase [NAD(P)+] activity"/>
    <property type="evidence" value="ECO:0007669"/>
    <property type="project" value="UniProtKB-EC"/>
</dbReference>
<comment type="similarity">
    <text evidence="1">Belongs to the short-chain dehydrogenases/reductases (SDR) family.</text>
</comment>
<accession>A0A502EJF0</accession>
<dbReference type="InterPro" id="IPR002347">
    <property type="entry name" value="SDR_fam"/>
</dbReference>
<protein>
    <submittedName>
        <fullName evidence="3">Glucose 1-dehydrogenase</fullName>
        <ecNumber evidence="3">1.1.1.47</ecNumber>
    </submittedName>
</protein>
<dbReference type="InterPro" id="IPR036291">
    <property type="entry name" value="NAD(P)-bd_dom_sf"/>
</dbReference>
<reference evidence="3 4" key="1">
    <citation type="journal article" date="2019" name="Environ. Microbiol.">
        <title>Species interactions and distinct microbial communities in high Arctic permafrost affected cryosols are associated with the CH4 and CO2 gas fluxes.</title>
        <authorList>
            <person name="Altshuler I."/>
            <person name="Hamel J."/>
            <person name="Turney S."/>
            <person name="Magnuson E."/>
            <person name="Levesque R."/>
            <person name="Greer C."/>
            <person name="Whyte L.G."/>
        </authorList>
    </citation>
    <scope>NUCLEOTIDE SEQUENCE [LARGE SCALE GENOMIC DNA]</scope>
    <source>
        <strain evidence="3 4">S5.20</strain>
    </source>
</reference>
<proteinExistence type="inferred from homology"/>
<dbReference type="FunFam" id="3.40.50.720:FF:000084">
    <property type="entry name" value="Short-chain dehydrogenase reductase"/>
    <property type="match status" value="1"/>
</dbReference>
<dbReference type="PANTHER" id="PTHR43943">
    <property type="entry name" value="DEHYDROGENASE/REDUCTASE (SDR FAMILY) MEMBER 4"/>
    <property type="match status" value="1"/>
</dbReference>
<evidence type="ECO:0000313" key="4">
    <source>
        <dbReference type="Proteomes" id="UP000320095"/>
    </source>
</evidence>
<dbReference type="EMBL" id="RCZG01000001">
    <property type="protein sequence ID" value="TPG36451.1"/>
    <property type="molecule type" value="Genomic_DNA"/>
</dbReference>
<dbReference type="SUPFAM" id="SSF51735">
    <property type="entry name" value="NAD(P)-binding Rossmann-fold domains"/>
    <property type="match status" value="1"/>
</dbReference>
<gene>
    <name evidence="3" type="ORF">EAH80_00265</name>
</gene>
<dbReference type="AlphaFoldDB" id="A0A502EJF0"/>
<evidence type="ECO:0000313" key="3">
    <source>
        <dbReference type="EMBL" id="TPG36451.1"/>
    </source>
</evidence>
<dbReference type="NCBIfam" id="NF005559">
    <property type="entry name" value="PRK07231.1"/>
    <property type="match status" value="1"/>
</dbReference>
<dbReference type="RefSeq" id="WP_140687052.1">
    <property type="nucleotide sequence ID" value="NZ_RCZG01000001.1"/>
</dbReference>
<dbReference type="EC" id="1.1.1.47" evidence="3"/>
<sequence>MNVFDLTGRLAVVTCGSRGIGRSIAQGFAEAGASVVIDSRKLDACEAAATEIRASTGQRAEPITCHVGHWVACDALADSVYGMFGRCDILVNSAGMSPLYPDLASVTEEYYDKVSSVNLKGPFRLSSVIGSRMAQGAGGSIINVSTIGSLRPNANELVYACAKAGLNALTIGLADAFGPTVRSNAILPGAIATDIAKTWPPEMIRRAVDGVPLGRMGTPDDFTGTALWLASDASAFVTGELVRVDGGSYRQTS</sequence>